<proteinExistence type="predicted"/>
<dbReference type="FunCoup" id="F1A0P5">
    <property type="interactions" value="743"/>
</dbReference>
<dbReference type="InterPro" id="IPR007330">
    <property type="entry name" value="MIT_dom"/>
</dbReference>
<dbReference type="SUPFAM" id="SSF116846">
    <property type="entry name" value="MIT domain"/>
    <property type="match status" value="1"/>
</dbReference>
<dbReference type="InParanoid" id="F1A0P5"/>
<dbReference type="Pfam" id="PF04212">
    <property type="entry name" value="MIT"/>
    <property type="match status" value="1"/>
</dbReference>
<dbReference type="GeneID" id="10510948"/>
<dbReference type="AlphaFoldDB" id="F1A0P5"/>
<evidence type="ECO:0000313" key="5">
    <source>
        <dbReference type="Proteomes" id="UP000001064"/>
    </source>
</evidence>
<dbReference type="eggNOG" id="ENOG502RD7A">
    <property type="taxonomic scope" value="Eukaryota"/>
</dbReference>
<organism evidence="4 5">
    <name type="scientific">Dictyostelium purpureum</name>
    <name type="common">Slime mold</name>
    <dbReference type="NCBI Taxonomy" id="5786"/>
    <lineage>
        <taxon>Eukaryota</taxon>
        <taxon>Amoebozoa</taxon>
        <taxon>Evosea</taxon>
        <taxon>Eumycetozoa</taxon>
        <taxon>Dictyostelia</taxon>
        <taxon>Dictyosteliales</taxon>
        <taxon>Dictyosteliaceae</taxon>
        <taxon>Dictyostelium</taxon>
    </lineage>
</organism>
<feature type="domain" description="MIT" evidence="3">
    <location>
        <begin position="14"/>
        <end position="77"/>
    </location>
</feature>
<feature type="compositionally biased region" description="Low complexity" evidence="2">
    <location>
        <begin position="402"/>
        <end position="420"/>
    </location>
</feature>
<evidence type="ECO:0000313" key="4">
    <source>
        <dbReference type="EMBL" id="EGC30225.1"/>
    </source>
</evidence>
<dbReference type="RefSeq" id="XP_003293239.1">
    <property type="nucleotide sequence ID" value="XM_003293191.1"/>
</dbReference>
<dbReference type="EMBL" id="GL871346">
    <property type="protein sequence ID" value="EGC30225.1"/>
    <property type="molecule type" value="Genomic_DNA"/>
</dbReference>
<feature type="compositionally biased region" description="Low complexity" evidence="2">
    <location>
        <begin position="581"/>
        <end position="604"/>
    </location>
</feature>
<gene>
    <name evidence="4" type="ORF">DICPUDRAFT_158048</name>
</gene>
<feature type="compositionally biased region" description="Low complexity" evidence="2">
    <location>
        <begin position="351"/>
        <end position="390"/>
    </location>
</feature>
<evidence type="ECO:0000256" key="2">
    <source>
        <dbReference type="SAM" id="MobiDB-lite"/>
    </source>
</evidence>
<feature type="coiled-coil region" evidence="1">
    <location>
        <begin position="539"/>
        <end position="566"/>
    </location>
</feature>
<evidence type="ECO:0000256" key="1">
    <source>
        <dbReference type="SAM" id="Coils"/>
    </source>
</evidence>
<sequence>MSELSSSQDISYILKAHSLVKKAQESEQLGLIEDAVEYHTQASNYFTLAIKQTNNQQTISALRVLSQNHFKKSNDLRNSKLNNLKNINTNNNINNFNDEDNDDTTPHLLIYNDNNSNINTLENNNINFNNNFNMYNNINMNNKNNINNNNNNNNTNYNIGFNNSYNENYNYNLSSSNPINISNNVNNNDLNLNNNNNNNSNNNNNNGSNNTNNNNVGSYSNSYNSMSDSTTDLSQISPNRLVNYINDSTLEDSIYDNGFSNSILQGGYYIYPENGKPRFHQESSSLPSNFGSSPHSTFWFGIEKLLDILPKPNVFGLNKYSNNHQVHQRNKSTDEKSLINSFFIVDPSKRLPNTNTSNNITNNYSNGNYNSNNNNNSNNNPNNNKLLNIINEDDENNNYRPSSSPNQKSNSYNNNNIKNNLNNSLDNDLASKLKQVEIDLVNHTVETLLEENKNLKQENEFLKDRIMQFRIEIEKKTNAIRQSKDSVSTQQRYNNRLSHSISPSHDINQSVSLPTKTSASFYQTNLSTLESNNSAFTNNSGLMNEIKLLKEQLEEKDKIIESQKKKWDKLIETAKKKREFNSSTNSNTHSSSSSPLSNSIHEQQ</sequence>
<dbReference type="InterPro" id="IPR036181">
    <property type="entry name" value="MIT_dom_sf"/>
</dbReference>
<protein>
    <recommendedName>
        <fullName evidence="3">MIT domain-containing protein</fullName>
    </recommendedName>
</protein>
<dbReference type="OrthoDB" id="21571at2759"/>
<evidence type="ECO:0000259" key="3">
    <source>
        <dbReference type="Pfam" id="PF04212"/>
    </source>
</evidence>
<feature type="coiled-coil region" evidence="1">
    <location>
        <begin position="438"/>
        <end position="479"/>
    </location>
</feature>
<feature type="compositionally biased region" description="Low complexity" evidence="2">
    <location>
        <begin position="182"/>
        <end position="229"/>
    </location>
</feature>
<keyword evidence="1" id="KW-0175">Coiled coil</keyword>
<reference evidence="5" key="1">
    <citation type="journal article" date="2011" name="Genome Biol.">
        <title>Comparative genomics of the social amoebae Dictyostelium discoideum and Dictyostelium purpureum.</title>
        <authorList>
            <consortium name="US DOE Joint Genome Institute (JGI-PGF)"/>
            <person name="Sucgang R."/>
            <person name="Kuo A."/>
            <person name="Tian X."/>
            <person name="Salerno W."/>
            <person name="Parikh A."/>
            <person name="Feasley C.L."/>
            <person name="Dalin E."/>
            <person name="Tu H."/>
            <person name="Huang E."/>
            <person name="Barry K."/>
            <person name="Lindquist E."/>
            <person name="Shapiro H."/>
            <person name="Bruce D."/>
            <person name="Schmutz J."/>
            <person name="Salamov A."/>
            <person name="Fey P."/>
            <person name="Gaudet P."/>
            <person name="Anjard C."/>
            <person name="Babu M.M."/>
            <person name="Basu S."/>
            <person name="Bushmanova Y."/>
            <person name="van der Wel H."/>
            <person name="Katoh-Kurasawa M."/>
            <person name="Dinh C."/>
            <person name="Coutinho P.M."/>
            <person name="Saito T."/>
            <person name="Elias M."/>
            <person name="Schaap P."/>
            <person name="Kay R.R."/>
            <person name="Henrissat B."/>
            <person name="Eichinger L."/>
            <person name="Rivero F."/>
            <person name="Putnam N.H."/>
            <person name="West C.M."/>
            <person name="Loomis W.F."/>
            <person name="Chisholm R.L."/>
            <person name="Shaulsky G."/>
            <person name="Strassmann J.E."/>
            <person name="Queller D.C."/>
            <person name="Kuspa A."/>
            <person name="Grigoriev I.V."/>
        </authorList>
    </citation>
    <scope>NUCLEOTIDE SEQUENCE [LARGE SCALE GENOMIC DNA]</scope>
    <source>
        <strain evidence="5">QSDP1</strain>
    </source>
</reference>
<accession>F1A0P5</accession>
<feature type="region of interest" description="Disordered" evidence="2">
    <location>
        <begin position="182"/>
        <end position="234"/>
    </location>
</feature>
<dbReference type="OMA" id="FWFGIEK"/>
<keyword evidence="5" id="KW-1185">Reference proteome</keyword>
<dbReference type="VEuPathDB" id="AmoebaDB:DICPUDRAFT_158048"/>
<dbReference type="Proteomes" id="UP000001064">
    <property type="component" value="Unassembled WGS sequence"/>
</dbReference>
<name>F1A0P5_DICPU</name>
<dbReference type="STRING" id="5786.F1A0P5"/>
<feature type="region of interest" description="Disordered" evidence="2">
    <location>
        <begin position="576"/>
        <end position="604"/>
    </location>
</feature>
<feature type="region of interest" description="Disordered" evidence="2">
    <location>
        <begin position="350"/>
        <end position="420"/>
    </location>
</feature>
<dbReference type="Gene3D" id="1.20.58.80">
    <property type="entry name" value="Phosphotransferase system, lactose/cellobiose-type IIA subunit"/>
    <property type="match status" value="1"/>
</dbReference>
<dbReference type="KEGG" id="dpp:DICPUDRAFT_158048"/>